<dbReference type="PROSITE" id="PS51257">
    <property type="entry name" value="PROKAR_LIPOPROTEIN"/>
    <property type="match status" value="1"/>
</dbReference>
<dbReference type="SUPFAM" id="SSF56300">
    <property type="entry name" value="Metallo-dependent phosphatases"/>
    <property type="match status" value="1"/>
</dbReference>
<dbReference type="CDD" id="cd07389">
    <property type="entry name" value="MPP_PhoD"/>
    <property type="match status" value="1"/>
</dbReference>
<dbReference type="InterPro" id="IPR006311">
    <property type="entry name" value="TAT_signal"/>
</dbReference>
<reference evidence="3 4" key="1">
    <citation type="submission" date="2018-09" db="EMBL/GenBank/DDBJ databases">
        <title>The draft genome of Acinetobacter spp. strains.</title>
        <authorList>
            <person name="Qin J."/>
            <person name="Feng Y."/>
            <person name="Zong Z."/>
        </authorList>
    </citation>
    <scope>NUCLEOTIDE SEQUENCE [LARGE SCALE GENOMIC DNA]</scope>
    <source>
        <strain evidence="3 4">WCHAc060115</strain>
    </source>
</reference>
<dbReference type="InterPro" id="IPR018946">
    <property type="entry name" value="PhoD-like_MPP"/>
</dbReference>
<evidence type="ECO:0000259" key="1">
    <source>
        <dbReference type="Pfam" id="PF09423"/>
    </source>
</evidence>
<evidence type="ECO:0000313" key="3">
    <source>
        <dbReference type="EMBL" id="RKG39106.1"/>
    </source>
</evidence>
<evidence type="ECO:0000313" key="4">
    <source>
        <dbReference type="Proteomes" id="UP000280405"/>
    </source>
</evidence>
<gene>
    <name evidence="3" type="ORF">D7V20_06055</name>
</gene>
<evidence type="ECO:0000259" key="2">
    <source>
        <dbReference type="Pfam" id="PF16655"/>
    </source>
</evidence>
<dbReference type="PANTHER" id="PTHR43606">
    <property type="entry name" value="PHOSPHATASE, PUTATIVE (AFU_ORTHOLOGUE AFUA_6G08710)-RELATED"/>
    <property type="match status" value="1"/>
</dbReference>
<dbReference type="AlphaFoldDB" id="A0A3A8F011"/>
<keyword evidence="4" id="KW-1185">Reference proteome</keyword>
<dbReference type="EMBL" id="RAXT01000007">
    <property type="protein sequence ID" value="RKG39106.1"/>
    <property type="molecule type" value="Genomic_DNA"/>
</dbReference>
<dbReference type="Pfam" id="PF09423">
    <property type="entry name" value="PhoD"/>
    <property type="match status" value="1"/>
</dbReference>
<feature type="domain" description="Phospholipase D N-terminal" evidence="2">
    <location>
        <begin position="48"/>
        <end position="137"/>
    </location>
</feature>
<dbReference type="OrthoDB" id="327733at2"/>
<dbReference type="Pfam" id="PF16655">
    <property type="entry name" value="PhoD_N"/>
    <property type="match status" value="1"/>
</dbReference>
<dbReference type="Gene3D" id="3.60.21.70">
    <property type="entry name" value="PhoD-like phosphatase"/>
    <property type="match status" value="1"/>
</dbReference>
<dbReference type="InterPro" id="IPR032093">
    <property type="entry name" value="PhoD_N"/>
</dbReference>
<name>A0A3A8F011_9GAMM</name>
<dbReference type="InterPro" id="IPR038607">
    <property type="entry name" value="PhoD-like_sf"/>
</dbReference>
<dbReference type="InterPro" id="IPR029052">
    <property type="entry name" value="Metallo-depent_PP-like"/>
</dbReference>
<dbReference type="Gene3D" id="2.60.40.380">
    <property type="entry name" value="Purple acid phosphatase-like, N-terminal"/>
    <property type="match status" value="1"/>
</dbReference>
<organism evidence="3 4">
    <name type="scientific">Acinetobacter rongchengensis</name>
    <dbReference type="NCBI Taxonomy" id="2419601"/>
    <lineage>
        <taxon>Bacteria</taxon>
        <taxon>Pseudomonadati</taxon>
        <taxon>Pseudomonadota</taxon>
        <taxon>Gammaproteobacteria</taxon>
        <taxon>Moraxellales</taxon>
        <taxon>Moraxellaceae</taxon>
        <taxon>Acinetobacter</taxon>
    </lineage>
</organism>
<protein>
    <submittedName>
        <fullName evidence="3">Alkaline phosphatase</fullName>
    </submittedName>
</protein>
<sequence length="588" mass="65597">MSNSISRRALIQRSLAGFGALSLPVGLTACGDDNDSSIKPTTKATFVHGVASGDPLKDRVILWTRITPQDTSLRLEVVWEIATDDKFTQIINTGKVQTASAQDFTIKVDADKLKSGQTYFYRFKFGSVTSPVGRTKTLPETTNLVQFAVCSCANYPAGYFHVYKEMAKQELDAIIHLGDYIYEYGQGGYATADAAKLGRTFAAGNENEIIKLDDYRKRYALYRMDVDLQAAHQRHPFIVIWDDHELANDAWKDGAGNHQSSEGAFLDRKLAALQAYFEWMPIRPVSETDHLNIYRQFDFGTLVQLTMLDTRILARDKQLDYVDYMTASGMDLARFQADLASTTRTLVGYTQRDWLQKKLAQSTARWNVLGQQVLMSKMLIPAELLLPLSAITSGNVTPEILAQMNQQITELVTLKMRLQAGDPSLTAAEKARVTTVAPYNLDAWDGYYVEREILYGTLKALNKKVVVLAGDTHNAWSSNLHSQAGDFVGVELATSSVSSPGLEEYLNIPMAQLQQFEMAFTTLIDELNYANLNQRGYLKVSFTAQQVQADWVFMSTIKDKSYVVDAVRGHQLVLNSALVDVKSIQKSA</sequence>
<dbReference type="PROSITE" id="PS51318">
    <property type="entry name" value="TAT"/>
    <property type="match status" value="1"/>
</dbReference>
<dbReference type="PANTHER" id="PTHR43606:SF2">
    <property type="entry name" value="ALKALINE PHOSPHATASE FAMILY PROTEIN (AFU_ORTHOLOGUE AFUA_5G03860)"/>
    <property type="match status" value="1"/>
</dbReference>
<dbReference type="InterPro" id="IPR052900">
    <property type="entry name" value="Phospholipid_Metab_Enz"/>
</dbReference>
<accession>A0A3A8F011</accession>
<comment type="caution">
    <text evidence="3">The sequence shown here is derived from an EMBL/GenBank/DDBJ whole genome shotgun (WGS) entry which is preliminary data.</text>
</comment>
<feature type="domain" description="PhoD-like phosphatase metallophosphatase" evidence="1">
    <location>
        <begin position="147"/>
        <end position="551"/>
    </location>
</feature>
<dbReference type="Proteomes" id="UP000280405">
    <property type="component" value="Unassembled WGS sequence"/>
</dbReference>
<dbReference type="RefSeq" id="WP_120383414.1">
    <property type="nucleotide sequence ID" value="NZ_RAXT01000007.1"/>
</dbReference>
<proteinExistence type="predicted"/>